<comment type="function">
    <text evidence="2">E1 component of the 2-oxoglutarate dehydrogenase (OGDH) complex which catalyzes the decarboxylation of 2-oxoglutarate, the first step in the conversion of 2-oxoglutarate to succinyl-CoA and CO(2).</text>
</comment>
<feature type="domain" description="Transketolase-like pyrimidine-binding" evidence="6">
    <location>
        <begin position="469"/>
        <end position="643"/>
    </location>
</feature>
<keyword evidence="5" id="KW-0786">Thiamine pyrophosphate</keyword>
<evidence type="ECO:0000256" key="1">
    <source>
        <dbReference type="ARBA" id="ARBA00001964"/>
    </source>
</evidence>
<gene>
    <name evidence="7" type="ORF">BKM63_21700</name>
</gene>
<dbReference type="GO" id="GO:0009083">
    <property type="term" value="P:branched-chain amino acid catabolic process"/>
    <property type="evidence" value="ECO:0007669"/>
    <property type="project" value="TreeGrafter"/>
</dbReference>
<dbReference type="SUPFAM" id="SSF52518">
    <property type="entry name" value="Thiamin diphosphate-binding fold (THDP-binding)"/>
    <property type="match status" value="2"/>
</dbReference>
<evidence type="ECO:0000256" key="3">
    <source>
        <dbReference type="ARBA" id="ARBA00012277"/>
    </source>
</evidence>
<dbReference type="SUPFAM" id="SSF52922">
    <property type="entry name" value="TK C-terminal domain-like"/>
    <property type="match status" value="1"/>
</dbReference>
<dbReference type="InterPro" id="IPR005475">
    <property type="entry name" value="Transketolase-like_Pyr-bd"/>
</dbReference>
<dbReference type="SMART" id="SM00861">
    <property type="entry name" value="Transket_pyr"/>
    <property type="match status" value="1"/>
</dbReference>
<dbReference type="InterPro" id="IPR009014">
    <property type="entry name" value="Transketo_C/PFOR_II"/>
</dbReference>
<dbReference type="Gene3D" id="3.40.50.970">
    <property type="match status" value="2"/>
</dbReference>
<comment type="caution">
    <text evidence="7">The sequence shown here is derived from an EMBL/GenBank/DDBJ whole genome shotgun (WGS) entry which is preliminary data.</text>
</comment>
<dbReference type="Proteomes" id="UP000182826">
    <property type="component" value="Unassembled WGS sequence"/>
</dbReference>
<protein>
    <recommendedName>
        <fullName evidence="3">3-methyl-2-oxobutanoate dehydrogenase (2-methylpropanoyl-transferring)</fullName>
        <ecNumber evidence="3">1.2.4.4</ecNumber>
    </recommendedName>
</protein>
<dbReference type="EC" id="1.2.4.4" evidence="3"/>
<evidence type="ECO:0000256" key="4">
    <source>
        <dbReference type="ARBA" id="ARBA00023002"/>
    </source>
</evidence>
<evidence type="ECO:0000313" key="7">
    <source>
        <dbReference type="EMBL" id="OIV40051.1"/>
    </source>
</evidence>
<dbReference type="Pfam" id="PF02780">
    <property type="entry name" value="Transketolase_C"/>
    <property type="match status" value="1"/>
</dbReference>
<dbReference type="InterPro" id="IPR033248">
    <property type="entry name" value="Transketolase_C"/>
</dbReference>
<name>A0A1J7BMX7_FLAJO</name>
<accession>A0A1J7BMX7</accession>
<dbReference type="EMBL" id="MLFK01000011">
    <property type="protein sequence ID" value="OIV40051.1"/>
    <property type="molecule type" value="Genomic_DNA"/>
</dbReference>
<dbReference type="CDD" id="cd02000">
    <property type="entry name" value="TPP_E1_PDC_ADC_BCADC"/>
    <property type="match status" value="1"/>
</dbReference>
<dbReference type="RefSeq" id="WP_071638722.1">
    <property type="nucleotide sequence ID" value="NZ_MLFK01000011.1"/>
</dbReference>
<keyword evidence="8" id="KW-1185">Reference proteome</keyword>
<dbReference type="InterPro" id="IPR001017">
    <property type="entry name" value="DH_E1"/>
</dbReference>
<dbReference type="Gene3D" id="3.40.50.920">
    <property type="match status" value="1"/>
</dbReference>
<dbReference type="Pfam" id="PF02779">
    <property type="entry name" value="Transket_pyr"/>
    <property type="match status" value="1"/>
</dbReference>
<sequence>MITEKSNTTLTFEDFKTEVLNDYRIAVTSRECSLLGRKEVLTGKAKFGIFGDGKEVPQLAMAKAFKNGDFRSGYYRDQTFMMAIGELTAKQFFAGLYGHTDLEYDPMSAGRQMGGHFVTHSLNEDGSWKDLTKQKNSSSDISPTAGQMPRLLGLAQASKIYRNVDDITIKDKFSVNGNEVAWGTIGNASTSEGLFFETINAAGVLQVPMVMSVWDDEYGISVHAKHQTTKENISEILKGYQRDEDSKGYEIFRVKGWDYAELVSTYERAGAIAREEHIPVLIHVNELTQPQGHSTSGSHERYKSAERLAWERDFDCIRQMRLWMIAINIASPEELAELDFELKKEVLEAKKEAWNSFINPIIEDQQNLLNLLEQIAEASINHKERIRKYITELSAIKSPLKKEMLAIARKILRFIEVPNSKVILSNWITNFIEITQEKFSSNLHSESDQNVFSVKKVLPEYAENAKPDLDGRMILRDNFDALFSKYPETLIFGEDVGNIGDVNQGLEGMQEKYGELRVADVGIREATIIGQGIGMALRGLRPIAEIQYLDYLLYAIQIMSDDLATLQYRTVGKQKAPLIIRTRGHRLEGIWHSGSPMGMIINAIRGIHVLVPRDMTQAAGFYNTLLECDEPALVIECLNGYRLKEKTPLNFGEFKTPIGVVETLKEGADITLVSYGSTLRLVQQAAEELLVLGIDCEVIDIQSLLPFDVNKDIVKSIAKTNRLLVIDEDVPGGASAFILQQILEEQDAYKYLDSKPQTLAAKAHRPAYGTDGDYFSKPSAEDIFEKVYSMMNEVNPSKFPNLYQ</sequence>
<evidence type="ECO:0000256" key="2">
    <source>
        <dbReference type="ARBA" id="ARBA00003906"/>
    </source>
</evidence>
<comment type="cofactor">
    <cofactor evidence="1">
        <name>thiamine diphosphate</name>
        <dbReference type="ChEBI" id="CHEBI:58937"/>
    </cofactor>
</comment>
<evidence type="ECO:0000313" key="8">
    <source>
        <dbReference type="Proteomes" id="UP000182826"/>
    </source>
</evidence>
<dbReference type="PANTHER" id="PTHR42980">
    <property type="entry name" value="2-OXOISOVALERATE DEHYDROGENASE SUBUNIT BETA-RELATED"/>
    <property type="match status" value="1"/>
</dbReference>
<dbReference type="PANTHER" id="PTHR42980:SF1">
    <property type="entry name" value="2-OXOISOVALERATE DEHYDROGENASE SUBUNIT BETA, MITOCHONDRIAL"/>
    <property type="match status" value="1"/>
</dbReference>
<evidence type="ECO:0000256" key="5">
    <source>
        <dbReference type="ARBA" id="ARBA00023052"/>
    </source>
</evidence>
<dbReference type="OrthoDB" id="9769337at2"/>
<organism evidence="7 8">
    <name type="scientific">Flavobacterium johnsoniae</name>
    <name type="common">Cytophaga johnsonae</name>
    <dbReference type="NCBI Taxonomy" id="986"/>
    <lineage>
        <taxon>Bacteria</taxon>
        <taxon>Pseudomonadati</taxon>
        <taxon>Bacteroidota</taxon>
        <taxon>Flavobacteriia</taxon>
        <taxon>Flavobacteriales</taxon>
        <taxon>Flavobacteriaceae</taxon>
        <taxon>Flavobacterium</taxon>
    </lineage>
</organism>
<dbReference type="Pfam" id="PF00676">
    <property type="entry name" value="E1_dh"/>
    <property type="match status" value="1"/>
</dbReference>
<reference evidence="7 8" key="1">
    <citation type="submission" date="2016-10" db="EMBL/GenBank/DDBJ databases">
        <title>Draft Genome Sequence of Rhizobacteria Flavobacterium johnsoniae CI04.</title>
        <authorList>
            <person name="Bravo J.I."/>
            <person name="Lozano G.L."/>
            <person name="Handelsman J."/>
        </authorList>
    </citation>
    <scope>NUCLEOTIDE SEQUENCE [LARGE SCALE GENOMIC DNA]</scope>
    <source>
        <strain evidence="7 8">CI04</strain>
    </source>
</reference>
<evidence type="ECO:0000259" key="6">
    <source>
        <dbReference type="SMART" id="SM00861"/>
    </source>
</evidence>
<dbReference type="AlphaFoldDB" id="A0A1J7BMX7"/>
<dbReference type="GO" id="GO:0003863">
    <property type="term" value="F:branched-chain 2-oxo acid dehydrogenase activity"/>
    <property type="evidence" value="ECO:0007669"/>
    <property type="project" value="UniProtKB-EC"/>
</dbReference>
<proteinExistence type="predicted"/>
<dbReference type="GO" id="GO:0007584">
    <property type="term" value="P:response to nutrient"/>
    <property type="evidence" value="ECO:0007669"/>
    <property type="project" value="TreeGrafter"/>
</dbReference>
<dbReference type="InterPro" id="IPR029061">
    <property type="entry name" value="THDP-binding"/>
</dbReference>
<keyword evidence="4" id="KW-0560">Oxidoreductase</keyword>